<evidence type="ECO:0000256" key="9">
    <source>
        <dbReference type="ARBA" id="ARBA00023118"/>
    </source>
</evidence>
<dbReference type="NCBIfam" id="TIGR02547">
    <property type="entry name" value="casA_cse1"/>
    <property type="match status" value="1"/>
</dbReference>
<evidence type="ECO:0000256" key="3">
    <source>
        <dbReference type="ARBA" id="ARBA00022722"/>
    </source>
</evidence>
<accession>A0ABX8R3G6</accession>
<evidence type="ECO:0000256" key="5">
    <source>
        <dbReference type="ARBA" id="ARBA00022741"/>
    </source>
</evidence>
<dbReference type="Pfam" id="PF22590">
    <property type="entry name" value="Cas3-like_C_2"/>
    <property type="match status" value="1"/>
</dbReference>
<evidence type="ECO:0000256" key="4">
    <source>
        <dbReference type="ARBA" id="ARBA00022723"/>
    </source>
</evidence>
<protein>
    <submittedName>
        <fullName evidence="11">Type I-E CRISPR-associated protein Cse1/CasA</fullName>
    </submittedName>
</protein>
<dbReference type="PROSITE" id="PS51643">
    <property type="entry name" value="HD_CAS3"/>
    <property type="match status" value="1"/>
</dbReference>
<dbReference type="InterPro" id="IPR014001">
    <property type="entry name" value="Helicase_ATP-bd"/>
</dbReference>
<sequence>MRWVASCPRLVRLVKAPDGLGAGGLDAGVLDVVAGLAQLGSELSEGARQVWAKHDRDEDDWLPLWRHLADSGAVAALLWDQWLPVQVQDVIAASLPGGAEDARRLVVWSAATHDIGKATPAFACQVEVLADGMRRAGLDMPLRGQMDDRRLAPHGLAGMLLLHEWLMERYGWRKRWAWQWAVVAGGHHGVPPSPSQIRELAARPRLLRSPGSAGAWRDVQWELLEACARACGVDERLPQWREVKLPQPAQALLTGVVIVADWIASNVDLFPYVRKAQGSSDDQRVEAAWRGLALPRPWRAAAPGSDVAELFTSRFDLPAGARIRPLQERAVQVADGMAPGLMIIEGPMGEGKTEAALAVAEIFASRSGAGGVFVALPTIATSNAMFSRVLRWLRRLPDARDGAGAWSVQLAHSKAALNEDFRALTWADLRATRGVQPDEEGSDGAAVLLAHQWLRGRKKGMLASFGIGTIDQLLFMGLKSRHLALRHLALAGKVVIIDEAHAYDAYMNSYLDLVLSWLGAYGVPVVVLSATLPSGRRRELVEAYCGAGDGDAAGEAAGYPLITVAARGGQSAVHEVPASGRRTEVLLEPLDDDLEVLGDRLDRALAAGGCVLVVRNTVDRVLQTAAFLRGRLGAGNVSVAHARFLDLDRMRKDADLVKRFGPPGASGDRPDGPHVVVASQVAEQSLDIDFDLLVSDLCPVDLLLQRMGRLHRHQRGEGQSDRPEGLRQARCLVTGADWGAAPVEPVAGSQRVYQRHVLLRTAAVLWPLLTGVTPAERTVRLPEDISPLVQSVYGPAAAGPLSWQPEMDAAHARYRVHIEKQRKKAEGFRLAAVGRDGSALLGWIDAGVGDADDTPAGRAQVRDGVESLEVLVVQRLADGTVRTLPWLDAGRGGCVLPTDAVPEPRLARIVAACALRLPFQFTIPGIAEQAIAELEEEVISAWQFRDSSWLAGELILFVDEDCRTRLAGYELSYHRDDGLKVTPAGAGRTARHAARAEPALVSSEAPSFDLTRQAWIPVLGADGTSTMVSLREVFVQAPALRRLAGDLPTQDFALMRLLLAILHDALEGPQDLDEWEELWSGDLPVSRIQDYLDEHCGRFDLLHPRTPFLQTPSLRTARNEVSSLNKIVADVPNGAAYFTMRGRGAERLGFAEAARWLVHVQAFDTSGIKSGAVGDPRVKGGRGYPQGVAWAGNLGGVLAAGEDLRETLLLNLIAFDTTTLRIDPEKDRPIWRREPLTAAPMDEAEAVRRPYGLRELYTWPSRRVRLHFDGRGVHGVVLAYGDALAPGNRHAEEPMTAWRRSPFQERKLKQPQVYLPRLHDPSRSAWRGLGALVAGRAQGSEQRQEAAQIVQPQILHWLARLTTEGPLPPGFLVRTRLIGAVYGTQQSVIDEVIDDEIRMPVVLLHEQDAELGMEAIDAVFDAENAVAILADLAADLARAAGDAAEPRQDAARGQGFGSLDGPFRHWLAALEPTDVPRAARATWQRVAHQTIRALGQALVEAAGPSAWEGRVVTTNDGRSVWLSSTRADQIFTARLAKALPGARAHDAKTDAKTEAPA</sequence>
<dbReference type="InterPro" id="IPR013381">
    <property type="entry name" value="CRISPR-assoc_prot_Cse1"/>
</dbReference>
<dbReference type="Gene3D" id="1.10.3210.30">
    <property type="match status" value="1"/>
</dbReference>
<dbReference type="Gene3D" id="1.10.132.100">
    <property type="match status" value="1"/>
</dbReference>
<reference evidence="11" key="1">
    <citation type="submission" date="2020-07" db="EMBL/GenBank/DDBJ databases">
        <authorList>
            <person name="Tarantini F.S."/>
            <person name="Hong K.W."/>
            <person name="Chan K.G."/>
        </authorList>
    </citation>
    <scope>NUCLEOTIDE SEQUENCE</scope>
    <source>
        <strain evidence="11">32-07</strain>
    </source>
</reference>
<evidence type="ECO:0000256" key="6">
    <source>
        <dbReference type="ARBA" id="ARBA00022801"/>
    </source>
</evidence>
<dbReference type="Pfam" id="PF18395">
    <property type="entry name" value="Cas3_C"/>
    <property type="match status" value="1"/>
</dbReference>
<dbReference type="InterPro" id="IPR054712">
    <property type="entry name" value="Cas3-like_dom"/>
</dbReference>
<dbReference type="InterPro" id="IPR027417">
    <property type="entry name" value="P-loop_NTPase"/>
</dbReference>
<dbReference type="InterPro" id="IPR038257">
    <property type="entry name" value="CRISPR-assoc_Cas3_HD_sf"/>
</dbReference>
<evidence type="ECO:0000256" key="1">
    <source>
        <dbReference type="ARBA" id="ARBA00006847"/>
    </source>
</evidence>
<dbReference type="NCBIfam" id="TIGR01587">
    <property type="entry name" value="cas3_core"/>
    <property type="match status" value="1"/>
</dbReference>
<evidence type="ECO:0000256" key="7">
    <source>
        <dbReference type="ARBA" id="ARBA00022806"/>
    </source>
</evidence>
<keyword evidence="5" id="KW-0547">Nucleotide-binding</keyword>
<dbReference type="Proteomes" id="UP001049518">
    <property type="component" value="Chromosome"/>
</dbReference>
<dbReference type="InterPro" id="IPR006474">
    <property type="entry name" value="Helicase_Cas3_CRISPR-ass_core"/>
</dbReference>
<keyword evidence="9" id="KW-0051">Antiviral defense</keyword>
<dbReference type="InterPro" id="IPR050547">
    <property type="entry name" value="DEAD_box_RNA_helicases"/>
</dbReference>
<dbReference type="CDD" id="cd09729">
    <property type="entry name" value="Cse1_I-E"/>
    <property type="match status" value="1"/>
</dbReference>
<name>A0ABX8R3G6_9ACTN</name>
<keyword evidence="8" id="KW-0067">ATP-binding</keyword>
<proteinExistence type="inferred from homology"/>
<dbReference type="EMBL" id="CP059572">
    <property type="protein sequence ID" value="QXJ24237.1"/>
    <property type="molecule type" value="Genomic_DNA"/>
</dbReference>
<dbReference type="SMART" id="SM00487">
    <property type="entry name" value="DEXDc"/>
    <property type="match status" value="1"/>
</dbReference>
<dbReference type="Pfam" id="PF18019">
    <property type="entry name" value="Cas3_HD"/>
    <property type="match status" value="1"/>
</dbReference>
<dbReference type="NCBIfam" id="TIGR01596">
    <property type="entry name" value="cas3_HD"/>
    <property type="match status" value="1"/>
</dbReference>
<dbReference type="InterPro" id="IPR041372">
    <property type="entry name" value="Cas3_C"/>
</dbReference>
<dbReference type="InterPro" id="IPR006483">
    <property type="entry name" value="CRISPR-assoc_Cas3_HD"/>
</dbReference>
<comment type="similarity">
    <text evidence="1">In the N-terminal section; belongs to the CRISPR-associated nuclease Cas3-HD family.</text>
</comment>
<evidence type="ECO:0000313" key="11">
    <source>
        <dbReference type="EMBL" id="QXJ24237.1"/>
    </source>
</evidence>
<evidence type="ECO:0000256" key="8">
    <source>
        <dbReference type="ARBA" id="ARBA00022840"/>
    </source>
</evidence>
<keyword evidence="7" id="KW-0347">Helicase</keyword>
<keyword evidence="4" id="KW-0479">Metal-binding</keyword>
<keyword evidence="6" id="KW-0378">Hydrolase</keyword>
<dbReference type="SUPFAM" id="SSF52540">
    <property type="entry name" value="P-loop containing nucleoside triphosphate hydrolases"/>
    <property type="match status" value="1"/>
</dbReference>
<dbReference type="PANTHER" id="PTHR47963:SF9">
    <property type="entry name" value="CRISPR-ASSOCIATED ENDONUCLEASE_HELICASE CAS3"/>
    <property type="match status" value="1"/>
</dbReference>
<organism evidence="11 12">
    <name type="scientific">Actinomadura graeca</name>
    <dbReference type="NCBI Taxonomy" id="2750812"/>
    <lineage>
        <taxon>Bacteria</taxon>
        <taxon>Bacillati</taxon>
        <taxon>Actinomycetota</taxon>
        <taxon>Actinomycetes</taxon>
        <taxon>Streptosporangiales</taxon>
        <taxon>Thermomonosporaceae</taxon>
        <taxon>Actinomadura</taxon>
    </lineage>
</organism>
<gene>
    <name evidence="11" type="primary">casA</name>
    <name evidence="11" type="ORF">AGRA3207_005515</name>
</gene>
<dbReference type="CDD" id="cd09641">
    <property type="entry name" value="Cas3''_I"/>
    <property type="match status" value="1"/>
</dbReference>
<dbReference type="CDD" id="cd17930">
    <property type="entry name" value="DEXHc_cas3"/>
    <property type="match status" value="1"/>
</dbReference>
<evidence type="ECO:0000256" key="2">
    <source>
        <dbReference type="ARBA" id="ARBA00009046"/>
    </source>
</evidence>
<keyword evidence="12" id="KW-1185">Reference proteome</keyword>
<evidence type="ECO:0000313" key="12">
    <source>
        <dbReference type="Proteomes" id="UP001049518"/>
    </source>
</evidence>
<comment type="similarity">
    <text evidence="2">In the central section; belongs to the CRISPR-associated helicase Cas3 family.</text>
</comment>
<evidence type="ECO:0000259" key="10">
    <source>
        <dbReference type="PROSITE" id="PS51643"/>
    </source>
</evidence>
<feature type="domain" description="HD Cas3-type" evidence="10">
    <location>
        <begin position="57"/>
        <end position="263"/>
    </location>
</feature>
<keyword evidence="3" id="KW-0540">Nuclease</keyword>
<dbReference type="Gene3D" id="3.40.50.300">
    <property type="entry name" value="P-loop containing nucleotide triphosphate hydrolases"/>
    <property type="match status" value="2"/>
</dbReference>
<dbReference type="PANTHER" id="PTHR47963">
    <property type="entry name" value="DEAD-BOX ATP-DEPENDENT RNA HELICASE 47, MITOCHONDRIAL"/>
    <property type="match status" value="1"/>
</dbReference>
<dbReference type="Pfam" id="PF09481">
    <property type="entry name" value="CRISPR_Cse1"/>
    <property type="match status" value="1"/>
</dbReference>